<keyword evidence="2" id="KW-0472">Membrane</keyword>
<dbReference type="InterPro" id="IPR000008">
    <property type="entry name" value="C2_dom"/>
</dbReference>
<proteinExistence type="predicted"/>
<evidence type="ECO:0000313" key="4">
    <source>
        <dbReference type="EMBL" id="DBA00592.1"/>
    </source>
</evidence>
<dbReference type="EMBL" id="DAKRPA010000061">
    <property type="protein sequence ID" value="DBA00592.1"/>
    <property type="molecule type" value="Genomic_DNA"/>
</dbReference>
<feature type="domain" description="C2" evidence="3">
    <location>
        <begin position="32"/>
        <end position="159"/>
    </location>
</feature>
<protein>
    <recommendedName>
        <fullName evidence="3">C2 domain-containing protein</fullName>
    </recommendedName>
</protein>
<keyword evidence="2" id="KW-1133">Transmembrane helix</keyword>
<keyword evidence="2" id="KW-0812">Transmembrane</keyword>
<feature type="compositionally biased region" description="Basic and acidic residues" evidence="1">
    <location>
        <begin position="20"/>
        <end position="33"/>
    </location>
</feature>
<feature type="transmembrane region" description="Helical" evidence="2">
    <location>
        <begin position="238"/>
        <end position="258"/>
    </location>
</feature>
<feature type="region of interest" description="Disordered" evidence="1">
    <location>
        <begin position="12"/>
        <end position="42"/>
    </location>
</feature>
<evidence type="ECO:0000313" key="5">
    <source>
        <dbReference type="Proteomes" id="UP001146120"/>
    </source>
</evidence>
<dbReference type="Gene3D" id="2.60.40.150">
    <property type="entry name" value="C2 domain"/>
    <property type="match status" value="1"/>
</dbReference>
<dbReference type="AlphaFoldDB" id="A0AAV2Z1P8"/>
<dbReference type="PROSITE" id="PS50004">
    <property type="entry name" value="C2"/>
    <property type="match status" value="1"/>
</dbReference>
<dbReference type="InterPro" id="IPR035892">
    <property type="entry name" value="C2_domain_sf"/>
</dbReference>
<evidence type="ECO:0000256" key="1">
    <source>
        <dbReference type="SAM" id="MobiDB-lite"/>
    </source>
</evidence>
<organism evidence="4 5">
    <name type="scientific">Lagenidium giganteum</name>
    <dbReference type="NCBI Taxonomy" id="4803"/>
    <lineage>
        <taxon>Eukaryota</taxon>
        <taxon>Sar</taxon>
        <taxon>Stramenopiles</taxon>
        <taxon>Oomycota</taxon>
        <taxon>Peronosporomycetes</taxon>
        <taxon>Pythiales</taxon>
        <taxon>Pythiaceae</taxon>
    </lineage>
</organism>
<dbReference type="SUPFAM" id="SSF49562">
    <property type="entry name" value="C2 domain (Calcium/lipid-binding domain, CaLB)"/>
    <property type="match status" value="1"/>
</dbReference>
<feature type="transmembrane region" description="Helical" evidence="2">
    <location>
        <begin position="291"/>
        <end position="313"/>
    </location>
</feature>
<reference evidence="4" key="2">
    <citation type="journal article" date="2023" name="Microbiol Resour">
        <title>Decontamination and Annotation of the Draft Genome Sequence of the Oomycete Lagenidium giganteum ARSEF 373.</title>
        <authorList>
            <person name="Morgan W.R."/>
            <person name="Tartar A."/>
        </authorList>
    </citation>
    <scope>NUCLEOTIDE SEQUENCE</scope>
    <source>
        <strain evidence="4">ARSEF 373</strain>
    </source>
</reference>
<dbReference type="Pfam" id="PF00168">
    <property type="entry name" value="C2"/>
    <property type="match status" value="1"/>
</dbReference>
<sequence>MIGRLFEVVCGRDPPVRNAPSKEEATTDGDREMANAQSGATTQEGVRNGMIHVRVLRAIGLPTMDYGKRQDPFVLVQLEGSDPMQWASTDPAFQGGQTPEWTEQDNNELEVFYDATQQNKHAILTVEVYADELGEDLIGTGQVNVTDIVENQTKTPKDVTVRLKDGLSGSANRGEVSLQIWYGPAIRKAFRAAQRASKLLDARDSFVATVYAIIAGGCGSVCKYFQLPSDFVKKHRKISMALAACLGIVAAGAAAIFLMIAVPTAVVAALTLPFWIIPFLVTSFFTAPVWIPIVVVIALFFGFISTFFLGLGVTSRPVRRKGSLWTTKLKHSDVGKRVVYEKEA</sequence>
<name>A0AAV2Z1P8_9STRA</name>
<keyword evidence="5" id="KW-1185">Reference proteome</keyword>
<gene>
    <name evidence="4" type="ORF">N0F65_007721</name>
</gene>
<feature type="transmembrane region" description="Helical" evidence="2">
    <location>
        <begin position="205"/>
        <end position="226"/>
    </location>
</feature>
<accession>A0AAV2Z1P8</accession>
<dbReference type="Proteomes" id="UP001146120">
    <property type="component" value="Unassembled WGS sequence"/>
</dbReference>
<evidence type="ECO:0000256" key="2">
    <source>
        <dbReference type="SAM" id="Phobius"/>
    </source>
</evidence>
<dbReference type="SMART" id="SM00239">
    <property type="entry name" value="C2"/>
    <property type="match status" value="1"/>
</dbReference>
<feature type="transmembrane region" description="Helical" evidence="2">
    <location>
        <begin position="265"/>
        <end position="285"/>
    </location>
</feature>
<comment type="caution">
    <text evidence="4">The sequence shown here is derived from an EMBL/GenBank/DDBJ whole genome shotgun (WGS) entry which is preliminary data.</text>
</comment>
<evidence type="ECO:0000259" key="3">
    <source>
        <dbReference type="PROSITE" id="PS50004"/>
    </source>
</evidence>
<reference evidence="4" key="1">
    <citation type="submission" date="2022-11" db="EMBL/GenBank/DDBJ databases">
        <authorList>
            <person name="Morgan W.R."/>
            <person name="Tartar A."/>
        </authorList>
    </citation>
    <scope>NUCLEOTIDE SEQUENCE</scope>
    <source>
        <strain evidence="4">ARSEF 373</strain>
    </source>
</reference>